<dbReference type="PANTHER" id="PTHR43685">
    <property type="entry name" value="GLYCOSYLTRANSFERASE"/>
    <property type="match status" value="1"/>
</dbReference>
<dbReference type="Pfam" id="PF00535">
    <property type="entry name" value="Glycos_transf_2"/>
    <property type="match status" value="1"/>
</dbReference>
<dbReference type="PANTHER" id="PTHR43685:SF2">
    <property type="entry name" value="GLYCOSYLTRANSFERASE 2-LIKE DOMAIN-CONTAINING PROTEIN"/>
    <property type="match status" value="1"/>
</dbReference>
<dbReference type="InterPro" id="IPR050834">
    <property type="entry name" value="Glycosyltransf_2"/>
</dbReference>
<dbReference type="EMBL" id="FCOC02000025">
    <property type="protein sequence ID" value="SAL51130.1"/>
    <property type="molecule type" value="Genomic_DNA"/>
</dbReference>
<gene>
    <name evidence="2" type="ORF">AWB64_05440</name>
</gene>
<keyword evidence="2" id="KW-0808">Transferase</keyword>
<feature type="domain" description="Glycosyltransferase 2-like" evidence="1">
    <location>
        <begin position="4"/>
        <end position="156"/>
    </location>
</feature>
<dbReference type="Proteomes" id="UP000054893">
    <property type="component" value="Unassembled WGS sequence"/>
</dbReference>
<dbReference type="RefSeq" id="WP_060858425.1">
    <property type="nucleotide sequence ID" value="NZ_FCOC02000025.1"/>
</dbReference>
<dbReference type="OrthoDB" id="8564828at2"/>
<name>A0A158I534_CABSO</name>
<dbReference type="Gene3D" id="3.90.550.10">
    <property type="entry name" value="Spore Coat Polysaccharide Biosynthesis Protein SpsA, Chain A"/>
    <property type="match status" value="1"/>
</dbReference>
<proteinExistence type="predicted"/>
<organism evidence="2 3">
    <name type="scientific">Caballeronia sordidicola</name>
    <name type="common">Burkholderia sordidicola</name>
    <dbReference type="NCBI Taxonomy" id="196367"/>
    <lineage>
        <taxon>Bacteria</taxon>
        <taxon>Pseudomonadati</taxon>
        <taxon>Pseudomonadota</taxon>
        <taxon>Betaproteobacteria</taxon>
        <taxon>Burkholderiales</taxon>
        <taxon>Burkholderiaceae</taxon>
        <taxon>Caballeronia</taxon>
    </lineage>
</organism>
<reference evidence="2 3" key="1">
    <citation type="submission" date="2016-01" db="EMBL/GenBank/DDBJ databases">
        <authorList>
            <person name="Oliw E.H."/>
        </authorList>
    </citation>
    <scope>NUCLEOTIDE SEQUENCE [LARGE SCALE GENOMIC DNA]</scope>
    <source>
        <strain evidence="2">LMG 22029</strain>
    </source>
</reference>
<evidence type="ECO:0000259" key="1">
    <source>
        <dbReference type="Pfam" id="PF00535"/>
    </source>
</evidence>
<dbReference type="AlphaFoldDB" id="A0A158I534"/>
<dbReference type="CDD" id="cd06433">
    <property type="entry name" value="GT_2_WfgS_like"/>
    <property type="match status" value="1"/>
</dbReference>
<evidence type="ECO:0000313" key="3">
    <source>
        <dbReference type="Proteomes" id="UP000054893"/>
    </source>
</evidence>
<dbReference type="InterPro" id="IPR029044">
    <property type="entry name" value="Nucleotide-diphossugar_trans"/>
</dbReference>
<sequence length="284" mass="31899">MKVSVVTPSYNQGQFIERTLQSVASQTGAEIEHVVFDGGSTDSTVSVLEAFKPPVRWVSKKDKGQTDAVNQGIAATDGEIIGWLNSDDVYYPGAIAKVVAFFEQHPEIDVVYGLADHINLEDHAFEAYPTEDWNLDRLKETCFICQPALFFRRRVVDQHGSLDESLNYCMDYGYWLRLGKAGVRFALLHEKLAGSRLYADNKTLGARIKVHAEINDMFVKLFGTVPDRWLFNYAHAVVEKRHTREIAGNKFALRVGAAAVAAALKWNHTVSRGMIKSIYSWVLK</sequence>
<accession>A0A158I534</accession>
<evidence type="ECO:0000313" key="2">
    <source>
        <dbReference type="EMBL" id="SAL51130.1"/>
    </source>
</evidence>
<dbReference type="InterPro" id="IPR001173">
    <property type="entry name" value="Glyco_trans_2-like"/>
</dbReference>
<dbReference type="SUPFAM" id="SSF53448">
    <property type="entry name" value="Nucleotide-diphospho-sugar transferases"/>
    <property type="match status" value="1"/>
</dbReference>
<protein>
    <submittedName>
        <fullName evidence="2">Glycosyl transferase family 2</fullName>
    </submittedName>
</protein>
<dbReference type="GO" id="GO:0016740">
    <property type="term" value="F:transferase activity"/>
    <property type="evidence" value="ECO:0007669"/>
    <property type="project" value="UniProtKB-KW"/>
</dbReference>